<evidence type="ECO:0000256" key="2">
    <source>
        <dbReference type="ARBA" id="ARBA00022448"/>
    </source>
</evidence>
<keyword evidence="4 7" id="KW-0812">Transmembrane</keyword>
<dbReference type="InterPro" id="IPR023997">
    <property type="entry name" value="TonB-dep_OMP_SusC/RagA_CS"/>
</dbReference>
<dbReference type="PROSITE" id="PS52016">
    <property type="entry name" value="TONB_DEPENDENT_REC_3"/>
    <property type="match status" value="1"/>
</dbReference>
<dbReference type="InterPro" id="IPR037066">
    <property type="entry name" value="Plug_dom_sf"/>
</dbReference>
<dbReference type="Pfam" id="PF07715">
    <property type="entry name" value="Plug"/>
    <property type="match status" value="1"/>
</dbReference>
<dbReference type="Gene3D" id="2.40.170.20">
    <property type="entry name" value="TonB-dependent receptor, beta-barrel domain"/>
    <property type="match status" value="1"/>
</dbReference>
<sequence>MRTMLLLFCSTIFSLTPNDIISQNANVKIKENKTVTIDEIFDIIQTQTDYKFIYRSDLFKDFPLVNLSKSTIKVQDLLSKAVPNEDYHFDLLKHKTIVIEKKASRIIQEEITGNVTDENKVPLFNVTVQIKGTRKGVLTDFDGNYSIKGLKTTDVLVFSSLGFETQNIKVGDKKVINVVLKESDNELDEIVVTGKKAVNTGYQVVSKAKSVGSFESVGAEVIETKFQTNILERIEGTLSGLSLYRGTPVIRGVSTILGESYPLIILDGVVYNGDLESINPNDIESVSVLKDATAASIYGVRAANGVIVVTTKGGVVGKPTFSYTSSYQIEPKPSRSYQNLMSSSEFVDYQIDIFNVTGSSARKDKKLAMDEVNTLLYDHRDGLISDEYLNSELNRLRGLDGYSQVEDELISSKYTQQHSLALRGGTKTHQYSLSLNYSSRGSFEVDRATETIGLNAKNYFKLNDWLKFDTSLITSYGFSDNYTGISGVSLLGATRLPYEVLRDEDGNPAEWNHIKSDWEIQRLIGSGLLDQSYYPLNELNEVQTTSKSPSVNINVGTEIKLSESLSVQLRGQLQYGRSHSQIYTSGDSYSVRNMINNAAQIVDVIINDVITDPVLVDPITGVKTGGEIINNIPYGGQITETFNDRNSYTLRAQLNYSKVFNDKHDLRVLVGGERNKAITETYGFKRYGFDPDNLTFTAVNEYTLSQQILGTESTLGVFTLGGQTVNQITDNRYISAYGNISYMFDDKLGLNASARIDESNLFGKNPKYTFRPLWSFGANYIIDTQPVSWLDRLKLRATYGISGNVYDNGGPEAIASLLTTPNAAGETQAYIYSPPNEELRWEQTFITNIALDFELFSKKITGTLEYYNRNTKDAIAKLDTDPILGWSQVAKNYASLNNRGVELQINAPFISTQDFRWSGNLILNYNRNIVTEFIPEYSTFYAYDYLYENYLVEGQALNAIYTLRYAGLDEKGAPLAYKADGTIVDSYLDLELEDLKVEGTNDPPYHASFTNNISYKQFNLSLLFIYYGGHVQRDVAAGQTQTYTYPYSLTRNLDRVHLNYWKEPGDEADIYTAPAINWNNSVSNPDFVPSSQRNIWTYADIHVQKADYVKLRNISLAYNTPKAILEKINFSSLRFTFDIRNPFLWTNNRNNLDPEVWTGDGGRGTAIMPTYTFAINLRF</sequence>
<comment type="caution">
    <text evidence="9">The sequence shown here is derived from an EMBL/GenBank/DDBJ whole genome shotgun (WGS) entry which is preliminary data.</text>
</comment>
<gene>
    <name evidence="9" type="ORF">Q4Q40_06265</name>
</gene>
<proteinExistence type="inferred from homology"/>
<evidence type="ECO:0000256" key="3">
    <source>
        <dbReference type="ARBA" id="ARBA00022452"/>
    </source>
</evidence>
<keyword evidence="6 7" id="KW-0998">Cell outer membrane</keyword>
<evidence type="ECO:0000256" key="7">
    <source>
        <dbReference type="PROSITE-ProRule" id="PRU01360"/>
    </source>
</evidence>
<dbReference type="SUPFAM" id="SSF49464">
    <property type="entry name" value="Carboxypeptidase regulatory domain-like"/>
    <property type="match status" value="1"/>
</dbReference>
<dbReference type="InterPro" id="IPR039426">
    <property type="entry name" value="TonB-dep_rcpt-like"/>
</dbReference>
<keyword evidence="5 7" id="KW-0472">Membrane</keyword>
<keyword evidence="2 7" id="KW-0813">Transport</keyword>
<dbReference type="InterPro" id="IPR023996">
    <property type="entry name" value="TonB-dep_OMP_SusC/RagA"/>
</dbReference>
<dbReference type="Gene3D" id="2.170.130.10">
    <property type="entry name" value="TonB-dependent receptor, plug domain"/>
    <property type="match status" value="1"/>
</dbReference>
<dbReference type="InterPro" id="IPR036942">
    <property type="entry name" value="Beta-barrel_TonB_sf"/>
</dbReference>
<accession>A0ABT8WKV0</accession>
<name>A0ABT8WKV0_9FLAO</name>
<evidence type="ECO:0000256" key="5">
    <source>
        <dbReference type="ARBA" id="ARBA00023136"/>
    </source>
</evidence>
<evidence type="ECO:0000259" key="8">
    <source>
        <dbReference type="Pfam" id="PF07715"/>
    </source>
</evidence>
<feature type="domain" description="TonB-dependent receptor plug" evidence="8">
    <location>
        <begin position="208"/>
        <end position="306"/>
    </location>
</feature>
<evidence type="ECO:0000256" key="1">
    <source>
        <dbReference type="ARBA" id="ARBA00004571"/>
    </source>
</evidence>
<keyword evidence="3 7" id="KW-1134">Transmembrane beta strand</keyword>
<evidence type="ECO:0000256" key="6">
    <source>
        <dbReference type="ARBA" id="ARBA00023237"/>
    </source>
</evidence>
<evidence type="ECO:0000313" key="9">
    <source>
        <dbReference type="EMBL" id="MDO5973783.1"/>
    </source>
</evidence>
<reference evidence="9" key="1">
    <citation type="submission" date="2023-07" db="EMBL/GenBank/DDBJ databases">
        <title>Two novel species in the genus Flavivirga.</title>
        <authorList>
            <person name="Kwon K."/>
        </authorList>
    </citation>
    <scope>NUCLEOTIDE SEQUENCE</scope>
    <source>
        <strain evidence="9">KACC 14158</strain>
    </source>
</reference>
<organism evidence="9 10">
    <name type="scientific">Flavivirga jejuensis</name>
    <dbReference type="NCBI Taxonomy" id="870487"/>
    <lineage>
        <taxon>Bacteria</taxon>
        <taxon>Pseudomonadati</taxon>
        <taxon>Bacteroidota</taxon>
        <taxon>Flavobacteriia</taxon>
        <taxon>Flavobacteriales</taxon>
        <taxon>Flavobacteriaceae</taxon>
        <taxon>Flavivirga</taxon>
    </lineage>
</organism>
<comment type="subcellular location">
    <subcellularLocation>
        <location evidence="1 7">Cell outer membrane</location>
        <topology evidence="1 7">Multi-pass membrane protein</topology>
    </subcellularLocation>
</comment>
<dbReference type="Pfam" id="PF13715">
    <property type="entry name" value="CarbopepD_reg_2"/>
    <property type="match status" value="1"/>
</dbReference>
<protein>
    <submittedName>
        <fullName evidence="9">SusC/RagA family TonB-linked outer membrane protein</fullName>
    </submittedName>
</protein>
<dbReference type="Gene3D" id="2.60.40.1120">
    <property type="entry name" value="Carboxypeptidase-like, regulatory domain"/>
    <property type="match status" value="1"/>
</dbReference>
<dbReference type="RefSeq" id="WP_303300929.1">
    <property type="nucleotide sequence ID" value="NZ_BAABDA010000051.1"/>
</dbReference>
<dbReference type="EMBL" id="JAUOEL010000002">
    <property type="protein sequence ID" value="MDO5973783.1"/>
    <property type="molecule type" value="Genomic_DNA"/>
</dbReference>
<dbReference type="InterPro" id="IPR012910">
    <property type="entry name" value="Plug_dom"/>
</dbReference>
<evidence type="ECO:0000256" key="4">
    <source>
        <dbReference type="ARBA" id="ARBA00022692"/>
    </source>
</evidence>
<dbReference type="NCBIfam" id="TIGR04056">
    <property type="entry name" value="OMP_RagA_SusC"/>
    <property type="match status" value="1"/>
</dbReference>
<evidence type="ECO:0000313" key="10">
    <source>
        <dbReference type="Proteomes" id="UP001176806"/>
    </source>
</evidence>
<dbReference type="SUPFAM" id="SSF56935">
    <property type="entry name" value="Porins"/>
    <property type="match status" value="1"/>
</dbReference>
<keyword evidence="10" id="KW-1185">Reference proteome</keyword>
<dbReference type="NCBIfam" id="TIGR04057">
    <property type="entry name" value="SusC_RagA_signa"/>
    <property type="match status" value="1"/>
</dbReference>
<dbReference type="Proteomes" id="UP001176806">
    <property type="component" value="Unassembled WGS sequence"/>
</dbReference>
<dbReference type="InterPro" id="IPR008969">
    <property type="entry name" value="CarboxyPept-like_regulatory"/>
</dbReference>
<comment type="similarity">
    <text evidence="7">Belongs to the TonB-dependent receptor family.</text>
</comment>